<accession>A0A2G6E8H6</accession>
<evidence type="ECO:0000256" key="3">
    <source>
        <dbReference type="ARBA" id="ARBA00023270"/>
    </source>
</evidence>
<organism evidence="5 6">
    <name type="scientific">candidate division KSB3 bacterium</name>
    <dbReference type="NCBI Taxonomy" id="2044937"/>
    <lineage>
        <taxon>Bacteria</taxon>
        <taxon>candidate division KSB3</taxon>
    </lineage>
</organism>
<evidence type="ECO:0000256" key="2">
    <source>
        <dbReference type="ARBA" id="ARBA00023239"/>
    </source>
</evidence>
<feature type="binding site" evidence="4">
    <location>
        <position position="172"/>
    </location>
    <ligand>
        <name>3-dehydroquinate</name>
        <dbReference type="ChEBI" id="CHEBI:32364"/>
    </ligand>
</feature>
<keyword evidence="4" id="KW-0057">Aromatic amino acid biosynthesis</keyword>
<protein>
    <recommendedName>
        <fullName evidence="4">3-dehydroquinate dehydratase</fullName>
        <shortName evidence="4">3-dehydroquinase</shortName>
        <ecNumber evidence="4">4.2.1.10</ecNumber>
    </recommendedName>
    <alternativeName>
        <fullName evidence="4">Type I DHQase</fullName>
    </alternativeName>
    <alternativeName>
        <fullName evidence="4">Type I dehydroquinase</fullName>
        <shortName evidence="4">DHQ1</shortName>
    </alternativeName>
</protein>
<comment type="similarity">
    <text evidence="4">Belongs to the type-I 3-dehydroquinase family.</text>
</comment>
<dbReference type="PANTHER" id="PTHR43699:SF1">
    <property type="entry name" value="3-DEHYDROQUINATE DEHYDRATASE"/>
    <property type="match status" value="1"/>
</dbReference>
<dbReference type="GO" id="GO:0009073">
    <property type="term" value="P:aromatic amino acid family biosynthetic process"/>
    <property type="evidence" value="ECO:0007669"/>
    <property type="project" value="UniProtKB-KW"/>
</dbReference>
<dbReference type="EMBL" id="PDPS01000023">
    <property type="protein sequence ID" value="PID58344.1"/>
    <property type="molecule type" value="Genomic_DNA"/>
</dbReference>
<dbReference type="HAMAP" id="MF_00214">
    <property type="entry name" value="AroD"/>
    <property type="match status" value="1"/>
</dbReference>
<reference evidence="5 6" key="1">
    <citation type="submission" date="2017-10" db="EMBL/GenBank/DDBJ databases">
        <title>Novel microbial diversity and functional potential in the marine mammal oral microbiome.</title>
        <authorList>
            <person name="Dudek N.K."/>
            <person name="Sun C.L."/>
            <person name="Burstein D."/>
            <person name="Kantor R.S."/>
            <person name="Aliaga Goltsman D.S."/>
            <person name="Bik E.M."/>
            <person name="Thomas B.C."/>
            <person name="Banfield J.F."/>
            <person name="Relman D.A."/>
        </authorList>
    </citation>
    <scope>NUCLEOTIDE SEQUENCE [LARGE SCALE GENOMIC DNA]</scope>
    <source>
        <strain evidence="5">DOLZORAL124_49_17</strain>
    </source>
</reference>
<dbReference type="EC" id="4.2.1.10" evidence="4"/>
<feature type="binding site" evidence="4">
    <location>
        <position position="197"/>
    </location>
    <ligand>
        <name>3-dehydroquinate</name>
        <dbReference type="ChEBI" id="CHEBI:32364"/>
    </ligand>
</feature>
<dbReference type="UniPathway" id="UPA00053">
    <property type="reaction ID" value="UER00086"/>
</dbReference>
<feature type="binding site" evidence="4">
    <location>
        <position position="54"/>
    </location>
    <ligand>
        <name>3-dehydroquinate</name>
        <dbReference type="ChEBI" id="CHEBI:32364"/>
    </ligand>
</feature>
<feature type="active site" description="Proton donor/acceptor" evidence="4">
    <location>
        <position position="108"/>
    </location>
</feature>
<feature type="binding site" evidence="4">
    <location>
        <begin position="26"/>
        <end position="28"/>
    </location>
    <ligand>
        <name>3-dehydroquinate</name>
        <dbReference type="ChEBI" id="CHEBI:32364"/>
    </ligand>
</feature>
<evidence type="ECO:0000256" key="1">
    <source>
        <dbReference type="ARBA" id="ARBA00001864"/>
    </source>
</evidence>
<name>A0A2G6E8H6_9BACT</name>
<dbReference type="SUPFAM" id="SSF51569">
    <property type="entry name" value="Aldolase"/>
    <property type="match status" value="1"/>
</dbReference>
<dbReference type="InterPro" id="IPR013785">
    <property type="entry name" value="Aldolase_TIM"/>
</dbReference>
<evidence type="ECO:0000313" key="6">
    <source>
        <dbReference type="Proteomes" id="UP000229740"/>
    </source>
</evidence>
<keyword evidence="3 4" id="KW-0704">Schiff base</keyword>
<comment type="catalytic activity">
    <reaction evidence="1 4">
        <text>3-dehydroquinate = 3-dehydroshikimate + H2O</text>
        <dbReference type="Rhea" id="RHEA:21096"/>
        <dbReference type="ChEBI" id="CHEBI:15377"/>
        <dbReference type="ChEBI" id="CHEBI:16630"/>
        <dbReference type="ChEBI" id="CHEBI:32364"/>
        <dbReference type="EC" id="4.2.1.10"/>
    </reaction>
</comment>
<dbReference type="GO" id="GO:0046279">
    <property type="term" value="P:3,4-dihydroxybenzoate biosynthetic process"/>
    <property type="evidence" value="ECO:0007669"/>
    <property type="project" value="TreeGrafter"/>
</dbReference>
<comment type="pathway">
    <text evidence="4">Metabolic intermediate biosynthesis; chorismate biosynthesis; chorismate from D-erythrose 4-phosphate and phosphoenolpyruvate: step 3/7.</text>
</comment>
<gene>
    <name evidence="4" type="primary">aroD</name>
    <name evidence="5" type="ORF">CSB45_04560</name>
</gene>
<feature type="active site" description="Schiff-base intermediate with substrate" evidence="4">
    <location>
        <position position="135"/>
    </location>
</feature>
<comment type="caution">
    <text evidence="5">The sequence shown here is derived from an EMBL/GenBank/DDBJ whole genome shotgun (WGS) entry which is preliminary data.</text>
</comment>
<dbReference type="PANTHER" id="PTHR43699">
    <property type="entry name" value="3-DEHYDROQUINATE DEHYDRATASE"/>
    <property type="match status" value="1"/>
</dbReference>
<dbReference type="Gene3D" id="3.20.20.70">
    <property type="entry name" value="Aldolase class I"/>
    <property type="match status" value="1"/>
</dbReference>
<dbReference type="Pfam" id="PF01487">
    <property type="entry name" value="DHquinase_I"/>
    <property type="match status" value="1"/>
</dbReference>
<evidence type="ECO:0000313" key="5">
    <source>
        <dbReference type="EMBL" id="PID58344.1"/>
    </source>
</evidence>
<comment type="caution">
    <text evidence="4">Lacks conserved residue(s) required for the propagation of feature annotation.</text>
</comment>
<dbReference type="InterPro" id="IPR001381">
    <property type="entry name" value="DHquinase_I"/>
</dbReference>
<dbReference type="InterPro" id="IPR050146">
    <property type="entry name" value="Type-I_3-dehydroquinase"/>
</dbReference>
<dbReference type="GO" id="GO:0003855">
    <property type="term" value="F:3-dehydroquinate dehydratase activity"/>
    <property type="evidence" value="ECO:0007669"/>
    <property type="project" value="UniProtKB-UniRule"/>
</dbReference>
<comment type="function">
    <text evidence="4">Involved in the third step of the chorismate pathway, which leads to the biosynthesis of aromatic amino acids. Catalyzes the cis-dehydration of 3-dehydroquinate (DHQ) and introduces the first double bond of the aromatic ring to yield 3-dehydroshikimate.</text>
</comment>
<comment type="subunit">
    <text evidence="4">Homodimer.</text>
</comment>
<dbReference type="GO" id="GO:0008652">
    <property type="term" value="P:amino acid biosynthetic process"/>
    <property type="evidence" value="ECO:0007669"/>
    <property type="project" value="UniProtKB-KW"/>
</dbReference>
<dbReference type="GO" id="GO:0009423">
    <property type="term" value="P:chorismate biosynthetic process"/>
    <property type="evidence" value="ECO:0007669"/>
    <property type="project" value="UniProtKB-UniRule"/>
</dbReference>
<sequence>MKICTAVAKMPFDECLNAVSTLDFVEIRLDLLELSEEEIIRIFSSDCRTIATCRPGKYAAERRRQLLLLAITSGASYVDIEVDADDGLKHELIRAANAKGCQVIISFHDFEKTPQREELERVIRRCSECHADIIKVACMVSSPRDNARLLGLLDSDLSLLVVGMGEQGRISRVAAPLLGGLCTFASFAAGKATAAGQMRQQDIEELWQHFERI</sequence>
<keyword evidence="4" id="KW-0028">Amino-acid biosynthesis</keyword>
<dbReference type="Proteomes" id="UP000229740">
    <property type="component" value="Unassembled WGS sequence"/>
</dbReference>
<dbReference type="AlphaFoldDB" id="A0A2G6E8H6"/>
<proteinExistence type="inferred from homology"/>
<evidence type="ECO:0000256" key="4">
    <source>
        <dbReference type="HAMAP-Rule" id="MF_00214"/>
    </source>
</evidence>
<feature type="binding site" evidence="4">
    <location>
        <position position="193"/>
    </location>
    <ligand>
        <name>3-dehydroquinate</name>
        <dbReference type="ChEBI" id="CHEBI:32364"/>
    </ligand>
</feature>
<keyword evidence="2 4" id="KW-0456">Lyase</keyword>
<dbReference type="CDD" id="cd00502">
    <property type="entry name" value="DHQase_I"/>
    <property type="match status" value="1"/>
</dbReference>